<evidence type="ECO:0000259" key="1">
    <source>
        <dbReference type="PROSITE" id="PS51502"/>
    </source>
</evidence>
<dbReference type="EMBL" id="NIWU01000001">
    <property type="protein sequence ID" value="OXR34516.1"/>
    <property type="molecule type" value="Genomic_DNA"/>
</dbReference>
<keyword evidence="3" id="KW-1185">Reference proteome</keyword>
<dbReference type="InterPro" id="IPR011008">
    <property type="entry name" value="Dimeric_a/b-barrel"/>
</dbReference>
<dbReference type="Proteomes" id="UP000215455">
    <property type="component" value="Unassembled WGS sequence"/>
</dbReference>
<organism evidence="2 3">
    <name type="scientific">Pseudomonas umsongensis</name>
    <dbReference type="NCBI Taxonomy" id="198618"/>
    <lineage>
        <taxon>Bacteria</taxon>
        <taxon>Pseudomonadati</taxon>
        <taxon>Pseudomonadota</taxon>
        <taxon>Gammaproteobacteria</taxon>
        <taxon>Pseudomonadales</taxon>
        <taxon>Pseudomonadaceae</taxon>
        <taxon>Pseudomonas</taxon>
    </lineage>
</organism>
<dbReference type="PROSITE" id="PS51502">
    <property type="entry name" value="S_R_A_B_BARREL"/>
    <property type="match status" value="1"/>
</dbReference>
<proteinExistence type="predicted"/>
<dbReference type="SMART" id="SM00886">
    <property type="entry name" value="Dabb"/>
    <property type="match status" value="1"/>
</dbReference>
<dbReference type="PANTHER" id="PTHR37832">
    <property type="entry name" value="BLL2683 PROTEIN"/>
    <property type="match status" value="1"/>
</dbReference>
<name>A0ABX4DZS9_9PSED</name>
<accession>A0ABX4DZS9</accession>
<dbReference type="Gene3D" id="3.30.70.100">
    <property type="match status" value="1"/>
</dbReference>
<evidence type="ECO:0000313" key="2">
    <source>
        <dbReference type="EMBL" id="OXR34516.1"/>
    </source>
</evidence>
<dbReference type="RefSeq" id="WP_020798278.1">
    <property type="nucleotide sequence ID" value="NZ_LT629767.1"/>
</dbReference>
<dbReference type="Pfam" id="PF07876">
    <property type="entry name" value="Dabb"/>
    <property type="match status" value="1"/>
</dbReference>
<gene>
    <name evidence="2" type="ORF">PSUM_01020</name>
</gene>
<dbReference type="PANTHER" id="PTHR37832:SF1">
    <property type="entry name" value="STRESS-RESPONSE A_B BARREL DOMAIN-CONTAINING PROTEIN"/>
    <property type="match status" value="1"/>
</dbReference>
<sequence>MMKHIVMFRRLPAVEKNPQLENHLVQWMSDLAKDIEFARSWKVSANELDRPICWDYVLETTFDDAEAVNRYLPHPAHVALVTELKKYFEWVVVDYTEADTQAA</sequence>
<dbReference type="SUPFAM" id="SSF54909">
    <property type="entry name" value="Dimeric alpha+beta barrel"/>
    <property type="match status" value="1"/>
</dbReference>
<dbReference type="InterPro" id="IPR013097">
    <property type="entry name" value="Dabb"/>
</dbReference>
<protein>
    <submittedName>
        <fullName evidence="2">Stress protein</fullName>
    </submittedName>
</protein>
<feature type="domain" description="Stress-response A/B barrel" evidence="1">
    <location>
        <begin position="2"/>
        <end position="95"/>
    </location>
</feature>
<reference evidence="2 3" key="1">
    <citation type="submission" date="2017-06" db="EMBL/GenBank/DDBJ databases">
        <authorList>
            <person name="Furmanczyk E.M."/>
        </authorList>
    </citation>
    <scope>NUCLEOTIDE SEQUENCE [LARGE SCALE GENOMIC DNA]</scope>
    <source>
        <strain evidence="2 3">DSM 16611</strain>
    </source>
</reference>
<comment type="caution">
    <text evidence="2">The sequence shown here is derived from an EMBL/GenBank/DDBJ whole genome shotgun (WGS) entry which is preliminary data.</text>
</comment>
<evidence type="ECO:0000313" key="3">
    <source>
        <dbReference type="Proteomes" id="UP000215455"/>
    </source>
</evidence>